<reference evidence="6 7" key="1">
    <citation type="journal article" date="2016" name="Nat. Commun.">
        <title>Thousands of microbial genomes shed light on interconnected biogeochemical processes in an aquifer system.</title>
        <authorList>
            <person name="Anantharaman K."/>
            <person name="Brown C.T."/>
            <person name="Hug L.A."/>
            <person name="Sharon I."/>
            <person name="Castelle C.J."/>
            <person name="Probst A.J."/>
            <person name="Thomas B.C."/>
            <person name="Singh A."/>
            <person name="Wilkins M.J."/>
            <person name="Karaoz U."/>
            <person name="Brodie E.L."/>
            <person name="Williams K.H."/>
            <person name="Hubbard S.S."/>
            <person name="Banfield J.F."/>
        </authorList>
    </citation>
    <scope>NUCLEOTIDE SEQUENCE [LARGE SCALE GENOMIC DNA]</scope>
</reference>
<dbReference type="PANTHER" id="PTHR15893:SF0">
    <property type="entry name" value="LARGE RIBOSOMAL SUBUNIT PROTEIN BL27M"/>
    <property type="match status" value="1"/>
</dbReference>
<dbReference type="InterPro" id="IPR018261">
    <property type="entry name" value="Ribosomal_bL27_CS"/>
</dbReference>
<sequence length="84" mass="9447">MAHTKSQKTTKGNKDSVSKRLGVKIYGNQKVKVGNVIVRQRGSKCWPGTGTKLGHDYTIYATSDGFVKFKKRDDKQFVYVVSHI</sequence>
<gene>
    <name evidence="6" type="ORF">A3J15_01760</name>
</gene>
<name>A0A1F7JN70_9BACT</name>
<comment type="similarity">
    <text evidence="1">Belongs to the bacterial ribosomal protein bL27 family.</text>
</comment>
<dbReference type="GO" id="GO:0022625">
    <property type="term" value="C:cytosolic large ribosomal subunit"/>
    <property type="evidence" value="ECO:0007669"/>
    <property type="project" value="TreeGrafter"/>
</dbReference>
<dbReference type="PANTHER" id="PTHR15893">
    <property type="entry name" value="RIBOSOMAL PROTEIN L27"/>
    <property type="match status" value="1"/>
</dbReference>
<comment type="caution">
    <text evidence="6">The sequence shown here is derived from an EMBL/GenBank/DDBJ whole genome shotgun (WGS) entry which is preliminary data.</text>
</comment>
<dbReference type="STRING" id="1802074.A3J15_01760"/>
<keyword evidence="3" id="KW-0687">Ribonucleoprotein</keyword>
<dbReference type="Gene3D" id="2.40.50.100">
    <property type="match status" value="1"/>
</dbReference>
<protein>
    <recommendedName>
        <fullName evidence="4">Large ribosomal subunit protein bL27</fullName>
    </recommendedName>
    <alternativeName>
        <fullName evidence="5">50S ribosomal protein L27</fullName>
    </alternativeName>
</protein>
<evidence type="ECO:0000313" key="7">
    <source>
        <dbReference type="Proteomes" id="UP000176376"/>
    </source>
</evidence>
<evidence type="ECO:0000256" key="3">
    <source>
        <dbReference type="ARBA" id="ARBA00023274"/>
    </source>
</evidence>
<dbReference type="SUPFAM" id="SSF110324">
    <property type="entry name" value="Ribosomal L27 protein-like"/>
    <property type="match status" value="1"/>
</dbReference>
<keyword evidence="2 6" id="KW-0689">Ribosomal protein</keyword>
<dbReference type="EMBL" id="MGAY01000016">
    <property type="protein sequence ID" value="OGK57017.1"/>
    <property type="molecule type" value="Genomic_DNA"/>
</dbReference>
<dbReference type="Proteomes" id="UP000176376">
    <property type="component" value="Unassembled WGS sequence"/>
</dbReference>
<proteinExistence type="inferred from homology"/>
<dbReference type="InterPro" id="IPR001684">
    <property type="entry name" value="Ribosomal_bL27"/>
</dbReference>
<dbReference type="PRINTS" id="PR00063">
    <property type="entry name" value="RIBOSOMALL27"/>
</dbReference>
<accession>A0A1F7JN70</accession>
<dbReference type="GO" id="GO:0003735">
    <property type="term" value="F:structural constituent of ribosome"/>
    <property type="evidence" value="ECO:0007669"/>
    <property type="project" value="InterPro"/>
</dbReference>
<evidence type="ECO:0000256" key="1">
    <source>
        <dbReference type="ARBA" id="ARBA00010797"/>
    </source>
</evidence>
<evidence type="ECO:0000256" key="2">
    <source>
        <dbReference type="ARBA" id="ARBA00022980"/>
    </source>
</evidence>
<dbReference type="GO" id="GO:0006412">
    <property type="term" value="P:translation"/>
    <property type="evidence" value="ECO:0007669"/>
    <property type="project" value="InterPro"/>
</dbReference>
<dbReference type="Pfam" id="PF01016">
    <property type="entry name" value="Ribosomal_L27"/>
    <property type="match status" value="1"/>
</dbReference>
<evidence type="ECO:0000313" key="6">
    <source>
        <dbReference type="EMBL" id="OGK57017.1"/>
    </source>
</evidence>
<evidence type="ECO:0000256" key="5">
    <source>
        <dbReference type="ARBA" id="ARBA00035477"/>
    </source>
</evidence>
<dbReference type="PROSITE" id="PS00831">
    <property type="entry name" value="RIBOSOMAL_L27"/>
    <property type="match status" value="1"/>
</dbReference>
<evidence type="ECO:0000256" key="4">
    <source>
        <dbReference type="ARBA" id="ARBA00035175"/>
    </source>
</evidence>
<organism evidence="6 7">
    <name type="scientific">Candidatus Roizmanbacteria bacterium RIFCSPLOWO2_02_FULL_38_10</name>
    <dbReference type="NCBI Taxonomy" id="1802074"/>
    <lineage>
        <taxon>Bacteria</taxon>
        <taxon>Candidatus Roizmaniibacteriota</taxon>
    </lineage>
</organism>
<dbReference type="AlphaFoldDB" id="A0A1F7JN70"/>